<comment type="caution">
    <text evidence="1">The sequence shown here is derived from an EMBL/GenBank/DDBJ whole genome shotgun (WGS) entry which is preliminary data.</text>
</comment>
<dbReference type="RefSeq" id="XP_053589751.1">
    <property type="nucleotide sequence ID" value="XM_053725557.1"/>
</dbReference>
<proteinExistence type="predicted"/>
<protein>
    <submittedName>
        <fullName evidence="1">Uncharacterized protein</fullName>
    </submittedName>
</protein>
<dbReference type="EMBL" id="WUAV01000002">
    <property type="protein sequence ID" value="KAF1766333.1"/>
    <property type="molecule type" value="Genomic_DNA"/>
</dbReference>
<dbReference type="AlphaFoldDB" id="A0A6A5HIX3"/>
<reference evidence="1 2" key="1">
    <citation type="submission" date="2019-12" db="EMBL/GenBank/DDBJ databases">
        <title>Chromosome-level assembly of the Caenorhabditis remanei genome.</title>
        <authorList>
            <person name="Teterina A.A."/>
            <person name="Willis J.H."/>
            <person name="Phillips P.C."/>
        </authorList>
    </citation>
    <scope>NUCLEOTIDE SEQUENCE [LARGE SCALE GENOMIC DNA]</scope>
    <source>
        <strain evidence="1 2">PX506</strain>
        <tissue evidence="1">Whole organism</tissue>
    </source>
</reference>
<dbReference type="Proteomes" id="UP000483820">
    <property type="component" value="Chromosome II"/>
</dbReference>
<gene>
    <name evidence="1" type="ORF">GCK72_006290</name>
</gene>
<sequence length="113" mass="13046">MYDVLADENLCNIVMFVDSFGECVSDSNSGDALNSNGNGKNVESKIDILRGWKLSKRDSRWRTEYEMSVRWLFQTKLKIECSFPACYKSCVDKWKVLKTYEQLYSLQATSNGF</sequence>
<evidence type="ECO:0000313" key="1">
    <source>
        <dbReference type="EMBL" id="KAF1766333.1"/>
    </source>
</evidence>
<organism evidence="1 2">
    <name type="scientific">Caenorhabditis remanei</name>
    <name type="common">Caenorhabditis vulgaris</name>
    <dbReference type="NCBI Taxonomy" id="31234"/>
    <lineage>
        <taxon>Eukaryota</taxon>
        <taxon>Metazoa</taxon>
        <taxon>Ecdysozoa</taxon>
        <taxon>Nematoda</taxon>
        <taxon>Chromadorea</taxon>
        <taxon>Rhabditida</taxon>
        <taxon>Rhabditina</taxon>
        <taxon>Rhabditomorpha</taxon>
        <taxon>Rhabditoidea</taxon>
        <taxon>Rhabditidae</taxon>
        <taxon>Peloderinae</taxon>
        <taxon>Caenorhabditis</taxon>
    </lineage>
</organism>
<name>A0A6A5HIX3_CAERE</name>
<evidence type="ECO:0000313" key="2">
    <source>
        <dbReference type="Proteomes" id="UP000483820"/>
    </source>
</evidence>
<dbReference type="CTD" id="78774175"/>
<accession>A0A6A5HIX3</accession>
<dbReference type="GeneID" id="78774175"/>
<dbReference type="KEGG" id="crq:GCK72_006290"/>